<dbReference type="PIRSF" id="PIRSF002741">
    <property type="entry name" value="MppA"/>
    <property type="match status" value="1"/>
</dbReference>
<dbReference type="CDD" id="cd00995">
    <property type="entry name" value="PBP2_NikA_DppA_OppA_like"/>
    <property type="match status" value="1"/>
</dbReference>
<dbReference type="SUPFAM" id="SSF53850">
    <property type="entry name" value="Periplasmic binding protein-like II"/>
    <property type="match status" value="1"/>
</dbReference>
<evidence type="ECO:0000259" key="2">
    <source>
        <dbReference type="Pfam" id="PF00496"/>
    </source>
</evidence>
<dbReference type="InterPro" id="IPR039424">
    <property type="entry name" value="SBP_5"/>
</dbReference>
<dbReference type="InterPro" id="IPR030678">
    <property type="entry name" value="Peptide/Ni-bd"/>
</dbReference>
<comment type="caution">
    <text evidence="3">The sequence shown here is derived from an EMBL/GenBank/DDBJ whole genome shotgun (WGS) entry which is preliminary data.</text>
</comment>
<name>A0A084J8C9_9CLOT</name>
<dbReference type="RefSeq" id="WP_035134942.1">
    <property type="nucleotide sequence ID" value="NZ_JPMD01000039.1"/>
</dbReference>
<gene>
    <name evidence="3" type="ORF">IO99_15910</name>
</gene>
<feature type="signal peptide" evidence="1">
    <location>
        <begin position="1"/>
        <end position="28"/>
    </location>
</feature>
<dbReference type="EMBL" id="JPMD01000039">
    <property type="protein sequence ID" value="KEZ85213.1"/>
    <property type="molecule type" value="Genomic_DNA"/>
</dbReference>
<feature type="chain" id="PRO_5038401561" description="Solute-binding protein family 5 domain-containing protein" evidence="1">
    <location>
        <begin position="29"/>
        <end position="530"/>
    </location>
</feature>
<evidence type="ECO:0000256" key="1">
    <source>
        <dbReference type="SAM" id="SignalP"/>
    </source>
</evidence>
<dbReference type="Proteomes" id="UP000028542">
    <property type="component" value="Unassembled WGS sequence"/>
</dbReference>
<protein>
    <recommendedName>
        <fullName evidence="2">Solute-binding protein family 5 domain-containing protein</fullName>
    </recommendedName>
</protein>
<dbReference type="GO" id="GO:1904680">
    <property type="term" value="F:peptide transmembrane transporter activity"/>
    <property type="evidence" value="ECO:0007669"/>
    <property type="project" value="TreeGrafter"/>
</dbReference>
<dbReference type="STRING" id="318464.IO99_15910"/>
<dbReference type="PANTHER" id="PTHR30290:SF59">
    <property type="entry name" value="OLIGOPEPTIDE ABC TRANSPORTER,SUBSTRATE-BINDING PROTEIN"/>
    <property type="match status" value="1"/>
</dbReference>
<sequence length="530" mass="60358">MKKTRFLSIGLSLILSLSLIGCSSKNSSTNTESKKNETAQQQIKDGGTMIFSARTDPSCLNPFFQQNRVTYTINNALFDPLYVVDKDEVRYYLAESMETSEDKLTYTLKLKDNLTWHDGTKITADDVVYSVNVAKDESQGIDARQTFVIDKKEVQANKIDDLTVEFKLPNTFAPFYISIGDFKIIPKHIFEGESNLAESDKNNTPVGSGPFKFKEWKKGEMVTLERFDDYYLGKPHLDSVVYRIIPDDNTSKIAFENGEVSAAYLAEDKFETFSSDDRFKTHSFDEGMLNYIILNEKNENLSKKEVRQAISYALNKEEILKTSYTNLENTEKAYSILTPNTKFYTDDVEKYDQNLDKAKELMEKSGVGNIKLNFQYTPKDSKIAMVVKQQLSTIGIEVDAQQIDDNVYFSKILGEQERDYDILINGYVMGNDPDGYSSAYMSGGSFNAQCYNNKELDKLWKDGASQSDDAKRKELYEKIQKTIADDAVVYPLYYSKSLIGVDAKFGGIEDAKLVPIYMFEDLSKIYMIQQ</sequence>
<dbReference type="AlphaFoldDB" id="A0A084J8C9"/>
<evidence type="ECO:0000313" key="3">
    <source>
        <dbReference type="EMBL" id="KEZ85213.1"/>
    </source>
</evidence>
<dbReference type="GO" id="GO:0043190">
    <property type="term" value="C:ATP-binding cassette (ABC) transporter complex"/>
    <property type="evidence" value="ECO:0007669"/>
    <property type="project" value="InterPro"/>
</dbReference>
<dbReference type="FunFam" id="3.90.76.10:FF:000004">
    <property type="entry name" value="Peptide ABC transporter substrate-binding protein"/>
    <property type="match status" value="1"/>
</dbReference>
<dbReference type="GO" id="GO:0042597">
    <property type="term" value="C:periplasmic space"/>
    <property type="evidence" value="ECO:0007669"/>
    <property type="project" value="UniProtKB-ARBA"/>
</dbReference>
<feature type="domain" description="Solute-binding protein family 5" evidence="2">
    <location>
        <begin position="89"/>
        <end position="444"/>
    </location>
</feature>
<keyword evidence="1" id="KW-0732">Signal</keyword>
<dbReference type="PROSITE" id="PS51257">
    <property type="entry name" value="PROKAR_LIPOPROTEIN"/>
    <property type="match status" value="1"/>
</dbReference>
<proteinExistence type="predicted"/>
<accession>A0A084J8C9</accession>
<keyword evidence="4" id="KW-1185">Reference proteome</keyword>
<dbReference type="GO" id="GO:0015833">
    <property type="term" value="P:peptide transport"/>
    <property type="evidence" value="ECO:0007669"/>
    <property type="project" value="TreeGrafter"/>
</dbReference>
<dbReference type="Gene3D" id="3.10.105.10">
    <property type="entry name" value="Dipeptide-binding Protein, Domain 3"/>
    <property type="match status" value="1"/>
</dbReference>
<dbReference type="Gene3D" id="3.40.190.10">
    <property type="entry name" value="Periplasmic binding protein-like II"/>
    <property type="match status" value="1"/>
</dbReference>
<reference evidence="3 4" key="1">
    <citation type="submission" date="2014-07" db="EMBL/GenBank/DDBJ databases">
        <title>Draft genome of Clostridium sulfidigenes 113A isolated from sediments associated with methane hydrate from Krishna Godavari basin.</title>
        <authorList>
            <person name="Honkalas V.S."/>
            <person name="Dabir A.P."/>
            <person name="Arora P."/>
            <person name="Dhakephalkar P.K."/>
        </authorList>
    </citation>
    <scope>NUCLEOTIDE SEQUENCE [LARGE SCALE GENOMIC DNA]</scope>
    <source>
        <strain evidence="3 4">113A</strain>
    </source>
</reference>
<dbReference type="eggNOG" id="COG0747">
    <property type="taxonomic scope" value="Bacteria"/>
</dbReference>
<organism evidence="3 4">
    <name type="scientific">Clostridium sulfidigenes</name>
    <dbReference type="NCBI Taxonomy" id="318464"/>
    <lineage>
        <taxon>Bacteria</taxon>
        <taxon>Bacillati</taxon>
        <taxon>Bacillota</taxon>
        <taxon>Clostridia</taxon>
        <taxon>Eubacteriales</taxon>
        <taxon>Clostridiaceae</taxon>
        <taxon>Clostridium</taxon>
    </lineage>
</organism>
<dbReference type="InterPro" id="IPR000914">
    <property type="entry name" value="SBP_5_dom"/>
</dbReference>
<evidence type="ECO:0000313" key="4">
    <source>
        <dbReference type="Proteomes" id="UP000028542"/>
    </source>
</evidence>
<dbReference type="Pfam" id="PF00496">
    <property type="entry name" value="SBP_bac_5"/>
    <property type="match status" value="1"/>
</dbReference>
<dbReference type="Gene3D" id="3.90.76.10">
    <property type="entry name" value="Dipeptide-binding Protein, Domain 1"/>
    <property type="match status" value="1"/>
</dbReference>
<dbReference type="PANTHER" id="PTHR30290">
    <property type="entry name" value="PERIPLASMIC BINDING COMPONENT OF ABC TRANSPORTER"/>
    <property type="match status" value="1"/>
</dbReference>